<dbReference type="Proteomes" id="UP000095751">
    <property type="component" value="Unassembled WGS sequence"/>
</dbReference>
<evidence type="ECO:0000313" key="2">
    <source>
        <dbReference type="EMBL" id="OEU21186.1"/>
    </source>
</evidence>
<feature type="compositionally biased region" description="Basic and acidic residues" evidence="1">
    <location>
        <begin position="490"/>
        <end position="500"/>
    </location>
</feature>
<dbReference type="PANTHER" id="PTHR47422">
    <property type="entry name" value="DNAJ HEAT SHOCK N-TERMINAL DOMAIN-CONTAINING PROTEIN"/>
    <property type="match status" value="1"/>
</dbReference>
<feature type="compositionally biased region" description="Basic and acidic residues" evidence="1">
    <location>
        <begin position="509"/>
        <end position="524"/>
    </location>
</feature>
<organism evidence="2 3">
    <name type="scientific">Fragilariopsis cylindrus CCMP1102</name>
    <dbReference type="NCBI Taxonomy" id="635003"/>
    <lineage>
        <taxon>Eukaryota</taxon>
        <taxon>Sar</taxon>
        <taxon>Stramenopiles</taxon>
        <taxon>Ochrophyta</taxon>
        <taxon>Bacillariophyta</taxon>
        <taxon>Bacillariophyceae</taxon>
        <taxon>Bacillariophycidae</taxon>
        <taxon>Bacillariales</taxon>
        <taxon>Bacillariaceae</taxon>
        <taxon>Fragilariopsis</taxon>
    </lineage>
</organism>
<dbReference type="PANTHER" id="PTHR47422:SF1">
    <property type="entry name" value="DNAJ HEAT SHOCK N-TERMINAL DOMAIN-CONTAINING PROTEIN"/>
    <property type="match status" value="1"/>
</dbReference>
<feature type="compositionally biased region" description="Basic and acidic residues" evidence="1">
    <location>
        <begin position="1"/>
        <end position="18"/>
    </location>
</feature>
<feature type="compositionally biased region" description="Basic and acidic residues" evidence="1">
    <location>
        <begin position="33"/>
        <end position="43"/>
    </location>
</feature>
<feature type="compositionally biased region" description="Polar residues" evidence="1">
    <location>
        <begin position="19"/>
        <end position="29"/>
    </location>
</feature>
<dbReference type="OrthoDB" id="201104at2759"/>
<dbReference type="EMBL" id="KV784354">
    <property type="protein sequence ID" value="OEU21186.1"/>
    <property type="molecule type" value="Genomic_DNA"/>
</dbReference>
<feature type="compositionally biased region" description="Acidic residues" evidence="1">
    <location>
        <begin position="363"/>
        <end position="372"/>
    </location>
</feature>
<dbReference type="KEGG" id="fcy:FRACYDRAFT_234813"/>
<evidence type="ECO:0000256" key="1">
    <source>
        <dbReference type="SAM" id="MobiDB-lite"/>
    </source>
</evidence>
<feature type="region of interest" description="Disordered" evidence="1">
    <location>
        <begin position="490"/>
        <end position="524"/>
    </location>
</feature>
<feature type="compositionally biased region" description="Acidic residues" evidence="1">
    <location>
        <begin position="44"/>
        <end position="53"/>
    </location>
</feature>
<accession>A0A1E7FSR8</accession>
<feature type="region of interest" description="Disordered" evidence="1">
    <location>
        <begin position="1"/>
        <end position="109"/>
    </location>
</feature>
<name>A0A1E7FSR8_9STRA</name>
<dbReference type="InParanoid" id="A0A1E7FSR8"/>
<gene>
    <name evidence="2" type="ORF">FRACYDRAFT_234813</name>
</gene>
<feature type="compositionally biased region" description="Low complexity" evidence="1">
    <location>
        <begin position="95"/>
        <end position="107"/>
    </location>
</feature>
<proteinExistence type="predicted"/>
<feature type="region of interest" description="Disordered" evidence="1">
    <location>
        <begin position="331"/>
        <end position="386"/>
    </location>
</feature>
<protein>
    <submittedName>
        <fullName evidence="2">Uncharacterized protein</fullName>
    </submittedName>
</protein>
<feature type="compositionally biased region" description="Basic and acidic residues" evidence="1">
    <location>
        <begin position="342"/>
        <end position="351"/>
    </location>
</feature>
<evidence type="ECO:0000313" key="3">
    <source>
        <dbReference type="Proteomes" id="UP000095751"/>
    </source>
</evidence>
<keyword evidence="3" id="KW-1185">Reference proteome</keyword>
<reference evidence="2 3" key="1">
    <citation type="submission" date="2016-09" db="EMBL/GenBank/DDBJ databases">
        <title>Extensive genetic diversity and differential bi-allelic expression allows diatom success in the polar Southern Ocean.</title>
        <authorList>
            <consortium name="DOE Joint Genome Institute"/>
            <person name="Mock T."/>
            <person name="Otillar R.P."/>
            <person name="Strauss J."/>
            <person name="Dupont C."/>
            <person name="Frickenhaus S."/>
            <person name="Maumus F."/>
            <person name="Mcmullan M."/>
            <person name="Sanges R."/>
            <person name="Schmutz J."/>
            <person name="Toseland A."/>
            <person name="Valas R."/>
            <person name="Veluchamy A."/>
            <person name="Ward B.J."/>
            <person name="Allen A."/>
            <person name="Barry K."/>
            <person name="Falciatore A."/>
            <person name="Ferrante M."/>
            <person name="Fortunato A.E."/>
            <person name="Gloeckner G."/>
            <person name="Gruber A."/>
            <person name="Hipkin R."/>
            <person name="Janech M."/>
            <person name="Kroth P."/>
            <person name="Leese F."/>
            <person name="Lindquist E."/>
            <person name="Lyon B.R."/>
            <person name="Martin J."/>
            <person name="Mayer C."/>
            <person name="Parker M."/>
            <person name="Quesneville H."/>
            <person name="Raymond J."/>
            <person name="Uhlig C."/>
            <person name="Valentin K.U."/>
            <person name="Worden A.Z."/>
            <person name="Armbrust E.V."/>
            <person name="Bowler C."/>
            <person name="Green B."/>
            <person name="Moulton V."/>
            <person name="Van Oosterhout C."/>
            <person name="Grigoriev I."/>
        </authorList>
    </citation>
    <scope>NUCLEOTIDE SEQUENCE [LARGE SCALE GENOMIC DNA]</scope>
    <source>
        <strain evidence="2 3">CCMP1102</strain>
    </source>
</reference>
<sequence>MTKDHSGQRSNGDDDRLDNFSTDSSSVATSEEEEHRLKEHEYSSDDDDDDESSDYSRRRKHSKKDRKRRRKEHKKDDYKSKKGGPSSDRDRHNRTTTAQSSSSNNNTRGQQLARALHNLLNDKPNFASELPLILIRLAGGTTFDLRAVTDSSIAQGLQTVFESLEIFGVKKQESSGMWMFQNPPGASRRDELVLLKLIRSILNEEGLTMDEVTKYDKIRQQELSQENAQQQAATHDDECLKPDERRAMKEFTIKILEKFLSKDSTLGSQLANLCKTIVEGESISIDGIPDEELKVALGSLFSACGLENGETNDAVQLKLAIIMSACREGPPKRKAVGPMRRPMTEKEEQDAKVLYSANKANEDKEDEDDDEGPLLPGSVAARKDKSPNVPMEVIKAQAKHRELQLKCTAAGIEMPIEGGGREEWMLIPGEHDFLSGIKSGQAVKSRGFQNKKARGGEKAVAPVHPAVQKEMDAIMQAHQDARGPSLMDEHRSKLSMEKKQKLAAANGKNEWKWSRDDDLDSGRRVDKDHLGMILGGAADNLKTKFKGGFS</sequence>
<feature type="compositionally biased region" description="Basic residues" evidence="1">
    <location>
        <begin position="57"/>
        <end position="73"/>
    </location>
</feature>
<dbReference type="AlphaFoldDB" id="A0A1E7FSR8"/>